<proteinExistence type="predicted"/>
<reference evidence="1" key="1">
    <citation type="journal article" date="2021" name="Proc. Natl. Acad. Sci. U.S.A.">
        <title>A Catalog of Tens of Thousands of Viruses from Human Metagenomes Reveals Hidden Associations with Chronic Diseases.</title>
        <authorList>
            <person name="Tisza M.J."/>
            <person name="Buck C.B."/>
        </authorList>
    </citation>
    <scope>NUCLEOTIDE SEQUENCE</scope>
    <source>
        <strain evidence="1">Ctnpt50</strain>
    </source>
</reference>
<accession>A0A8S5SE32</accession>
<name>A0A8S5SE32_9CAUD</name>
<organism evidence="1">
    <name type="scientific">Siphoviridae sp. ctnpt50</name>
    <dbReference type="NCBI Taxonomy" id="2827941"/>
    <lineage>
        <taxon>Viruses</taxon>
        <taxon>Duplodnaviria</taxon>
        <taxon>Heunggongvirae</taxon>
        <taxon>Uroviricota</taxon>
        <taxon>Caudoviricetes</taxon>
    </lineage>
</organism>
<protein>
    <submittedName>
        <fullName evidence="1">Uncharacterized protein</fullName>
    </submittedName>
</protein>
<evidence type="ECO:0000313" key="1">
    <source>
        <dbReference type="EMBL" id="DAF49043.1"/>
    </source>
</evidence>
<sequence>MYNIKRKVRYSNGRETIMVGYDITDDNGSLIESFVSEGRMEEYARMNRQERKRKEVNKMSTNIHDIDKLRRIEDIGFYYEDGLKYSAKLFIYFDEETGREIESKCFYFLAGPFYRNQMEGLINRMTAQEFDNYLEYPRYARFRLVPAHIESI</sequence>
<dbReference type="EMBL" id="BK032577">
    <property type="protein sequence ID" value="DAF49043.1"/>
    <property type="molecule type" value="Genomic_DNA"/>
</dbReference>